<dbReference type="InterPro" id="IPR050595">
    <property type="entry name" value="Bact_response_regulator"/>
</dbReference>
<dbReference type="GO" id="GO:0000160">
    <property type="term" value="P:phosphorelay signal transduction system"/>
    <property type="evidence" value="ECO:0007669"/>
    <property type="project" value="InterPro"/>
</dbReference>
<evidence type="ECO:0000313" key="6">
    <source>
        <dbReference type="EMBL" id="SOC01371.1"/>
    </source>
</evidence>
<protein>
    <recommendedName>
        <fullName evidence="1">Stage 0 sporulation protein A homolog</fullName>
    </recommendedName>
</protein>
<feature type="modified residue" description="4-aspartylphosphate" evidence="4">
    <location>
        <position position="182"/>
    </location>
</feature>
<dbReference type="InterPro" id="IPR001789">
    <property type="entry name" value="Sig_transdc_resp-reg_receiver"/>
</dbReference>
<dbReference type="Pfam" id="PF00072">
    <property type="entry name" value="Response_reg"/>
    <property type="match status" value="1"/>
</dbReference>
<accession>A0A285S4D0</accession>
<dbReference type="Proteomes" id="UP000219563">
    <property type="component" value="Unassembled WGS sequence"/>
</dbReference>
<evidence type="ECO:0000259" key="5">
    <source>
        <dbReference type="PROSITE" id="PS50110"/>
    </source>
</evidence>
<dbReference type="AlphaFoldDB" id="A0A285S4D0"/>
<evidence type="ECO:0000256" key="2">
    <source>
        <dbReference type="ARBA" id="ARBA00022553"/>
    </source>
</evidence>
<keyword evidence="2 4" id="KW-0597">Phosphoprotein</keyword>
<dbReference type="PROSITE" id="PS50110">
    <property type="entry name" value="RESPONSE_REGULATORY"/>
    <property type="match status" value="1"/>
</dbReference>
<evidence type="ECO:0000256" key="4">
    <source>
        <dbReference type="PROSITE-ProRule" id="PRU00169"/>
    </source>
</evidence>
<evidence type="ECO:0000313" key="7">
    <source>
        <dbReference type="Proteomes" id="UP000219563"/>
    </source>
</evidence>
<proteinExistence type="predicted"/>
<evidence type="ECO:0000256" key="3">
    <source>
        <dbReference type="ARBA" id="ARBA00024867"/>
    </source>
</evidence>
<evidence type="ECO:0000256" key="1">
    <source>
        <dbReference type="ARBA" id="ARBA00018672"/>
    </source>
</evidence>
<dbReference type="Gene3D" id="3.40.50.2300">
    <property type="match status" value="1"/>
</dbReference>
<feature type="domain" description="Response regulatory" evidence="5">
    <location>
        <begin position="134"/>
        <end position="249"/>
    </location>
</feature>
<name>A0A285S4D0_9FIRM</name>
<dbReference type="InterPro" id="IPR011006">
    <property type="entry name" value="CheY-like_superfamily"/>
</dbReference>
<comment type="function">
    <text evidence="3">May play the central regulatory role in sporulation. It may be an element of the effector pathway responsible for the activation of sporulation genes in response to nutritional stress. Spo0A may act in concert with spo0H (a sigma factor) to control the expression of some genes that are critical to the sporulation process.</text>
</comment>
<organism evidence="6 7">
    <name type="scientific">Pseudobutyrivibrio ruminis DSM 9787</name>
    <dbReference type="NCBI Taxonomy" id="1123011"/>
    <lineage>
        <taxon>Bacteria</taxon>
        <taxon>Bacillati</taxon>
        <taxon>Bacillota</taxon>
        <taxon>Clostridia</taxon>
        <taxon>Lachnospirales</taxon>
        <taxon>Lachnospiraceae</taxon>
        <taxon>Pseudobutyrivibrio</taxon>
    </lineage>
</organism>
<sequence length="253" mass="28881">MGQDEKVLIIGQKESFIIRVLLKKLADARINANFVVTKLNEINDNLDGVSLITFYMEPDERLDEEVERFLVDKMADKDMEIVLIGEPNDTSEVAKGIPKEFICDILPRPLDYEKYIDVVNNYYMKASTGALKKSILIVDDDPNYMNLVREWLKDTYKVSMATSGLRAIKWLGANKVDLILLDYEMPVTDGPQVLEMLRADDDTRDIPVMFLTGRDDKDSVMAVVALKPEGYFLKTIGKDELLSKLKLFFVPKE</sequence>
<dbReference type="RefSeq" id="WP_242962003.1">
    <property type="nucleotide sequence ID" value="NZ_OBMR01000005.1"/>
</dbReference>
<dbReference type="PANTHER" id="PTHR44591">
    <property type="entry name" value="STRESS RESPONSE REGULATOR PROTEIN 1"/>
    <property type="match status" value="1"/>
</dbReference>
<dbReference type="SUPFAM" id="SSF52172">
    <property type="entry name" value="CheY-like"/>
    <property type="match status" value="1"/>
</dbReference>
<gene>
    <name evidence="6" type="ORF">SAMN02910411_1667</name>
</gene>
<dbReference type="EMBL" id="OBMR01000005">
    <property type="protein sequence ID" value="SOC01371.1"/>
    <property type="molecule type" value="Genomic_DNA"/>
</dbReference>
<dbReference type="PANTHER" id="PTHR44591:SF3">
    <property type="entry name" value="RESPONSE REGULATORY DOMAIN-CONTAINING PROTEIN"/>
    <property type="match status" value="1"/>
</dbReference>
<dbReference type="SMART" id="SM00448">
    <property type="entry name" value="REC"/>
    <property type="match status" value="1"/>
</dbReference>
<reference evidence="6 7" key="1">
    <citation type="submission" date="2017-08" db="EMBL/GenBank/DDBJ databases">
        <authorList>
            <person name="de Groot N.N."/>
        </authorList>
    </citation>
    <scope>NUCLEOTIDE SEQUENCE [LARGE SCALE GENOMIC DNA]</scope>
    <source>
        <strain evidence="6 7">DSM 9787</strain>
    </source>
</reference>